<dbReference type="EMBL" id="FPHE01000018">
    <property type="protein sequence ID" value="SFV51303.1"/>
    <property type="molecule type" value="Genomic_DNA"/>
</dbReference>
<gene>
    <name evidence="5" type="ORF">MNB_SV-12-995</name>
</gene>
<dbReference type="SUPFAM" id="SSF69349">
    <property type="entry name" value="Phage fibre proteins"/>
    <property type="match status" value="1"/>
</dbReference>
<dbReference type="SUPFAM" id="SSF69279">
    <property type="entry name" value="Phage tail proteins"/>
    <property type="match status" value="1"/>
</dbReference>
<dbReference type="InterPro" id="IPR006533">
    <property type="entry name" value="T6SS_Vgr_RhsGE"/>
</dbReference>
<feature type="domain" description="Gp5/Type VI secretion system Vgr protein OB-fold" evidence="3">
    <location>
        <begin position="400"/>
        <end position="466"/>
    </location>
</feature>
<dbReference type="SUPFAM" id="SSF69255">
    <property type="entry name" value="gp5 N-terminal domain-like"/>
    <property type="match status" value="1"/>
</dbReference>
<organism evidence="5">
    <name type="scientific">hydrothermal vent metagenome</name>
    <dbReference type="NCBI Taxonomy" id="652676"/>
    <lineage>
        <taxon>unclassified sequences</taxon>
        <taxon>metagenomes</taxon>
        <taxon>ecological metagenomes</taxon>
    </lineage>
</organism>
<dbReference type="NCBIfam" id="TIGR03361">
    <property type="entry name" value="VI_Rhs_Vgr"/>
    <property type="match status" value="1"/>
</dbReference>
<feature type="domain" description="Gp5/Type VI secretion system Vgr C-terminal trimerisation" evidence="4">
    <location>
        <begin position="483"/>
        <end position="595"/>
    </location>
</feature>
<feature type="compositionally biased region" description="Polar residues" evidence="2">
    <location>
        <begin position="233"/>
        <end position="252"/>
    </location>
</feature>
<protein>
    <submittedName>
        <fullName evidence="5">VgrG protein</fullName>
    </submittedName>
</protein>
<dbReference type="InterPro" id="IPR006531">
    <property type="entry name" value="Gp5/Vgr_OB"/>
</dbReference>
<dbReference type="Pfam" id="PF05954">
    <property type="entry name" value="Phage_GPD"/>
    <property type="match status" value="1"/>
</dbReference>
<proteinExistence type="inferred from homology"/>
<dbReference type="Pfam" id="PF22178">
    <property type="entry name" value="Gp5_trimer_C"/>
    <property type="match status" value="1"/>
</dbReference>
<dbReference type="Gene3D" id="4.10.220.110">
    <property type="match status" value="1"/>
</dbReference>
<evidence type="ECO:0000313" key="5">
    <source>
        <dbReference type="EMBL" id="SFV51303.1"/>
    </source>
</evidence>
<comment type="similarity">
    <text evidence="1">Belongs to the VgrG protein family.</text>
</comment>
<dbReference type="InterPro" id="IPR017847">
    <property type="entry name" value="T6SS_RhsGE_Vgr_subset"/>
</dbReference>
<dbReference type="NCBIfam" id="TIGR01646">
    <property type="entry name" value="vgr_GE"/>
    <property type="match status" value="1"/>
</dbReference>
<name>A0A1W1BCU1_9ZZZZ</name>
<evidence type="ECO:0000256" key="1">
    <source>
        <dbReference type="ARBA" id="ARBA00005558"/>
    </source>
</evidence>
<evidence type="ECO:0000256" key="2">
    <source>
        <dbReference type="SAM" id="MobiDB-lite"/>
    </source>
</evidence>
<dbReference type="InterPro" id="IPR037026">
    <property type="entry name" value="Vgr_OB-fold_dom_sf"/>
</dbReference>
<dbReference type="Pfam" id="PF04717">
    <property type="entry name" value="Phage_base_V"/>
    <property type="match status" value="1"/>
</dbReference>
<dbReference type="InterPro" id="IPR054030">
    <property type="entry name" value="Gp5_Vgr_C"/>
</dbReference>
<evidence type="ECO:0000259" key="4">
    <source>
        <dbReference type="Pfam" id="PF22178"/>
    </source>
</evidence>
<evidence type="ECO:0000259" key="3">
    <source>
        <dbReference type="Pfam" id="PF04717"/>
    </source>
</evidence>
<feature type="region of interest" description="Disordered" evidence="2">
    <location>
        <begin position="231"/>
        <end position="252"/>
    </location>
</feature>
<dbReference type="AlphaFoldDB" id="A0A1W1BCU1"/>
<dbReference type="Gene3D" id="2.30.110.50">
    <property type="match status" value="1"/>
</dbReference>
<reference evidence="5" key="1">
    <citation type="submission" date="2016-10" db="EMBL/GenBank/DDBJ databases">
        <authorList>
            <person name="de Groot N.N."/>
        </authorList>
    </citation>
    <scope>NUCLEOTIDE SEQUENCE</scope>
</reference>
<accession>A0A1W1BCU1</accession>
<dbReference type="Gene3D" id="2.40.50.230">
    <property type="entry name" value="Gp5 N-terminal domain"/>
    <property type="match status" value="1"/>
</dbReference>
<sequence length="697" mass="78617">MYPEIQQIKARLKLLDSSPHPLVTDGTYNIYTLKGESALGFPYWYDVSFVSPKRIKVEDIVDTNVHILLEDEKTISERKEIYGKIFRVLEEGMIDRKHMYSVKVVSPLYYLGETKRYEIYQEMTVVDIISKIVSAYGSLLDLVFESHVPPPPKREYTTQYYQSDLEFIQMLCQEEGITLNIQGDKTPFKIILDNINDAYIPFDDPLECHFNLSKEFKVTHTQQDYYEFKAPSQEFSSTTGETPLSQTLKDNPKSAQLRSDLKHYRLRDRLEEGRTADLQRYIKQDSKKAYSPSETIYGRSQSLLTVEGYGGTLDEKKTILDIEAIITRVIYDCFFPNAIEEHKEDVPDKRKWQFSCDFEAIPIATTFIPQYNISKPVIHSTVTALVSSGNYPPTPDFNTVDVDDKGRIRVIFHFDPQYPTSCYIRFANFWSGDGWGAQFIPRVNTEVIVNFLNGDPDRPVVIGSLYNGENKIPEDLPANKTKSYIKTQSMPGTPDEFNLLSFEDKGGSELVHMKAQKDHLLHVLHDSDNNIDHDERTVVGNDRTETVGHDEKITIGNNRTEKVGVNEDITIGVNRTEKVGVNESVTIGANQSLKVGANQTELVGMAKTETIGIAKALSIGAGYQVSVGASKNETVAISSTEEVGVIKHIVVGKRYELQVGSSSLILNSDGTIILSGKKIKIEGSKHIEINSKVVDIN</sequence>
<dbReference type="Gene3D" id="3.55.50.10">
    <property type="entry name" value="Baseplate protein-like domains"/>
    <property type="match status" value="1"/>
</dbReference>